<dbReference type="EMBL" id="AMGV01000006">
    <property type="protein sequence ID" value="KEF56048.1"/>
    <property type="molecule type" value="Genomic_DNA"/>
</dbReference>
<evidence type="ECO:0000259" key="6">
    <source>
        <dbReference type="PROSITE" id="PS50850"/>
    </source>
</evidence>
<dbReference type="Gene3D" id="1.20.1250.20">
    <property type="entry name" value="MFS general substrate transporter like domains"/>
    <property type="match status" value="1"/>
</dbReference>
<feature type="transmembrane region" description="Helical" evidence="5">
    <location>
        <begin position="133"/>
        <end position="151"/>
    </location>
</feature>
<dbReference type="PROSITE" id="PS50850">
    <property type="entry name" value="MFS"/>
    <property type="match status" value="1"/>
</dbReference>
<dbReference type="OrthoDB" id="2585655at2759"/>
<dbReference type="Proteomes" id="UP000027920">
    <property type="component" value="Unassembled WGS sequence"/>
</dbReference>
<feature type="domain" description="Major facilitator superfamily (MFS) profile" evidence="6">
    <location>
        <begin position="66"/>
        <end position="525"/>
    </location>
</feature>
<feature type="transmembrane region" description="Helical" evidence="5">
    <location>
        <begin position="484"/>
        <end position="506"/>
    </location>
</feature>
<feature type="transmembrane region" description="Helical" evidence="5">
    <location>
        <begin position="221"/>
        <end position="242"/>
    </location>
</feature>
<keyword evidence="2 5" id="KW-0812">Transmembrane</keyword>
<dbReference type="PANTHER" id="PTHR23502:SF20">
    <property type="entry name" value="TRANSPORTER, PUTATIVE (AFU_ORTHOLOGUE AFUA_6G13880)-RELATED"/>
    <property type="match status" value="1"/>
</dbReference>
<comment type="caution">
    <text evidence="7">The sequence shown here is derived from an EMBL/GenBank/DDBJ whole genome shotgun (WGS) entry which is preliminary data.</text>
</comment>
<feature type="transmembrane region" description="Helical" evidence="5">
    <location>
        <begin position="391"/>
        <end position="412"/>
    </location>
</feature>
<dbReference type="RefSeq" id="XP_013258638.1">
    <property type="nucleotide sequence ID" value="XM_013403184.1"/>
</dbReference>
<accession>A0A072P9T5</accession>
<evidence type="ECO:0000256" key="5">
    <source>
        <dbReference type="SAM" id="Phobius"/>
    </source>
</evidence>
<dbReference type="Pfam" id="PF07690">
    <property type="entry name" value="MFS_1"/>
    <property type="match status" value="1"/>
</dbReference>
<dbReference type="GO" id="GO:0005886">
    <property type="term" value="C:plasma membrane"/>
    <property type="evidence" value="ECO:0007669"/>
    <property type="project" value="TreeGrafter"/>
</dbReference>
<feature type="transmembrane region" description="Helical" evidence="5">
    <location>
        <begin position="418"/>
        <end position="443"/>
    </location>
</feature>
<dbReference type="SUPFAM" id="SSF103473">
    <property type="entry name" value="MFS general substrate transporter"/>
    <property type="match status" value="1"/>
</dbReference>
<dbReference type="PANTHER" id="PTHR23502">
    <property type="entry name" value="MAJOR FACILITATOR SUPERFAMILY"/>
    <property type="match status" value="1"/>
</dbReference>
<keyword evidence="3 5" id="KW-1133">Transmembrane helix</keyword>
<dbReference type="InterPro" id="IPR036259">
    <property type="entry name" value="MFS_trans_sf"/>
</dbReference>
<dbReference type="InterPro" id="IPR011701">
    <property type="entry name" value="MFS"/>
</dbReference>
<feature type="transmembrane region" description="Helical" evidence="5">
    <location>
        <begin position="351"/>
        <end position="370"/>
    </location>
</feature>
<evidence type="ECO:0000256" key="1">
    <source>
        <dbReference type="ARBA" id="ARBA00004141"/>
    </source>
</evidence>
<organism evidence="7 8">
    <name type="scientific">Exophiala aquamarina CBS 119918</name>
    <dbReference type="NCBI Taxonomy" id="1182545"/>
    <lineage>
        <taxon>Eukaryota</taxon>
        <taxon>Fungi</taxon>
        <taxon>Dikarya</taxon>
        <taxon>Ascomycota</taxon>
        <taxon>Pezizomycotina</taxon>
        <taxon>Eurotiomycetes</taxon>
        <taxon>Chaetothyriomycetidae</taxon>
        <taxon>Chaetothyriales</taxon>
        <taxon>Herpotrichiellaceae</taxon>
        <taxon>Exophiala</taxon>
    </lineage>
</organism>
<gene>
    <name evidence="7" type="ORF">A1O9_07629</name>
</gene>
<dbReference type="GO" id="GO:0022857">
    <property type="term" value="F:transmembrane transporter activity"/>
    <property type="evidence" value="ECO:0007669"/>
    <property type="project" value="InterPro"/>
</dbReference>
<evidence type="ECO:0000313" key="8">
    <source>
        <dbReference type="Proteomes" id="UP000027920"/>
    </source>
</evidence>
<evidence type="ECO:0000256" key="3">
    <source>
        <dbReference type="ARBA" id="ARBA00022989"/>
    </source>
</evidence>
<evidence type="ECO:0000313" key="7">
    <source>
        <dbReference type="EMBL" id="KEF56048.1"/>
    </source>
</evidence>
<comment type="subcellular location">
    <subcellularLocation>
        <location evidence="1">Membrane</location>
        <topology evidence="1">Multi-pass membrane protein</topology>
    </subcellularLocation>
</comment>
<evidence type="ECO:0000256" key="4">
    <source>
        <dbReference type="ARBA" id="ARBA00023136"/>
    </source>
</evidence>
<protein>
    <recommendedName>
        <fullName evidence="6">Major facilitator superfamily (MFS) profile domain-containing protein</fullName>
    </recommendedName>
</protein>
<feature type="transmembrane region" description="Helical" evidence="5">
    <location>
        <begin position="193"/>
        <end position="215"/>
    </location>
</feature>
<dbReference type="HOGENOM" id="CLU_008455_13_0_1"/>
<dbReference type="GeneID" id="25282542"/>
<name>A0A072P9T5_9EURO</name>
<evidence type="ECO:0000256" key="2">
    <source>
        <dbReference type="ARBA" id="ARBA00022692"/>
    </source>
</evidence>
<reference evidence="7 8" key="1">
    <citation type="submission" date="2013-03" db="EMBL/GenBank/DDBJ databases">
        <title>The Genome Sequence of Exophiala aquamarina CBS 119918.</title>
        <authorList>
            <consortium name="The Broad Institute Genomics Platform"/>
            <person name="Cuomo C."/>
            <person name="de Hoog S."/>
            <person name="Gorbushina A."/>
            <person name="Walker B."/>
            <person name="Young S.K."/>
            <person name="Zeng Q."/>
            <person name="Gargeya S."/>
            <person name="Fitzgerald M."/>
            <person name="Haas B."/>
            <person name="Abouelleil A."/>
            <person name="Allen A.W."/>
            <person name="Alvarado L."/>
            <person name="Arachchi H.M."/>
            <person name="Berlin A.M."/>
            <person name="Chapman S.B."/>
            <person name="Gainer-Dewar J."/>
            <person name="Goldberg J."/>
            <person name="Griggs A."/>
            <person name="Gujja S."/>
            <person name="Hansen M."/>
            <person name="Howarth C."/>
            <person name="Imamovic A."/>
            <person name="Ireland A."/>
            <person name="Larimer J."/>
            <person name="McCowan C."/>
            <person name="Murphy C."/>
            <person name="Pearson M."/>
            <person name="Poon T.W."/>
            <person name="Priest M."/>
            <person name="Roberts A."/>
            <person name="Saif S."/>
            <person name="Shea T."/>
            <person name="Sisk P."/>
            <person name="Sykes S."/>
            <person name="Wortman J."/>
            <person name="Nusbaum C."/>
            <person name="Birren B."/>
        </authorList>
    </citation>
    <scope>NUCLEOTIDE SEQUENCE [LARGE SCALE GENOMIC DNA]</scope>
    <source>
        <strain evidence="7 8">CBS 119918</strain>
    </source>
</reference>
<feature type="transmembrane region" description="Helical" evidence="5">
    <location>
        <begin position="106"/>
        <end position="126"/>
    </location>
</feature>
<feature type="transmembrane region" description="Helical" evidence="5">
    <location>
        <begin position="305"/>
        <end position="331"/>
    </location>
</feature>
<dbReference type="VEuPathDB" id="FungiDB:A1O9_07629"/>
<proteinExistence type="predicted"/>
<sequence length="525" mass="57457">MAFGVLEDLTLVKVPGTVVLTNSDANTLEESQMDGKLKKIGSITLLPQPTDSSHDPLNWPWLRKNVLLVVIASASGVTVSLGPMISPGLPLLAMQYQKSLDMISTYLVGLFILWTGVFTFFTSAAASVWGKRMVFVLSAAALLALNAWGFFVKSFEEFVAMRLLQGFASAPFETLVTSTIQDLFFVHQRGQKMAIWGLMSTCGVLLGQVISGVIIERLGVKYTFGISAMIFVPLLIATFFFVPETVYQRGTHFKMVDIVSDEKITTTMTFRSNVPDHSQHSAYAVFRGRVSNESFLRQLIKPFPLFIYPAVVFGSFIYGSFFTWLVALSVLSVPMFAAPPYNLTPSQVGLTNLPLLVVGLVGSPVSGWMADKVIRCMAKRNNGIYEPEFRLTLMIPGALLSTIGFFGLGSSIAQGAKIGWPLAFISLHSLAIPFASQAAFTYVVDCHPEDANQAFVTIGLVKAILTFLVTTSVNGWFASQGAKMVFWSIGGLNLGICLLTIPVYVFGKKFRALVRKARIEICHKI</sequence>
<keyword evidence="4 5" id="KW-0472">Membrane</keyword>
<feature type="transmembrane region" description="Helical" evidence="5">
    <location>
        <begin position="66"/>
        <end position="86"/>
    </location>
</feature>
<dbReference type="InterPro" id="IPR020846">
    <property type="entry name" value="MFS_dom"/>
</dbReference>
<keyword evidence="8" id="KW-1185">Reference proteome</keyword>
<feature type="transmembrane region" description="Helical" evidence="5">
    <location>
        <begin position="455"/>
        <end position="478"/>
    </location>
</feature>
<dbReference type="AlphaFoldDB" id="A0A072P9T5"/>